<dbReference type="Proteomes" id="UP000500826">
    <property type="component" value="Chromosome"/>
</dbReference>
<keyword evidence="1" id="KW-0812">Transmembrane</keyword>
<reference evidence="2 3" key="1">
    <citation type="submission" date="2020-05" db="EMBL/GenBank/DDBJ databases">
        <title>Ramlibacter rhizophilus sp. nov., isolated from rhizosphere soil of national flower Mugunghwa from South Korea.</title>
        <authorList>
            <person name="Zheng-Fei Y."/>
            <person name="Huan T."/>
        </authorList>
    </citation>
    <scope>NUCLEOTIDE SEQUENCE [LARGE SCALE GENOMIC DNA]</scope>
    <source>
        <strain evidence="2 3">H242</strain>
    </source>
</reference>
<keyword evidence="1" id="KW-1133">Transmembrane helix</keyword>
<organism evidence="2 3">
    <name type="scientific">Ramlibacter terrae</name>
    <dbReference type="NCBI Taxonomy" id="2732511"/>
    <lineage>
        <taxon>Bacteria</taxon>
        <taxon>Pseudomonadati</taxon>
        <taxon>Pseudomonadota</taxon>
        <taxon>Betaproteobacteria</taxon>
        <taxon>Burkholderiales</taxon>
        <taxon>Comamonadaceae</taxon>
        <taxon>Ramlibacter</taxon>
    </lineage>
</organism>
<gene>
    <name evidence="2" type="ORF">HK414_17210</name>
</gene>
<feature type="transmembrane region" description="Helical" evidence="1">
    <location>
        <begin position="64"/>
        <end position="82"/>
    </location>
</feature>
<feature type="transmembrane region" description="Helical" evidence="1">
    <location>
        <begin position="12"/>
        <end position="29"/>
    </location>
</feature>
<dbReference type="EMBL" id="CP053418">
    <property type="protein sequence ID" value="QJW85844.1"/>
    <property type="molecule type" value="Genomic_DNA"/>
</dbReference>
<name>A0ABX6P6M3_9BURK</name>
<evidence type="ECO:0000256" key="1">
    <source>
        <dbReference type="SAM" id="Phobius"/>
    </source>
</evidence>
<evidence type="ECO:0000313" key="3">
    <source>
        <dbReference type="Proteomes" id="UP000500826"/>
    </source>
</evidence>
<accession>A0ABX6P6M3</accession>
<evidence type="ECO:0000313" key="2">
    <source>
        <dbReference type="EMBL" id="QJW85844.1"/>
    </source>
</evidence>
<protein>
    <recommendedName>
        <fullName evidence="4">YggT family protein</fullName>
    </recommendedName>
</protein>
<keyword evidence="1" id="KW-0472">Membrane</keyword>
<keyword evidence="3" id="KW-1185">Reference proteome</keyword>
<evidence type="ECO:0008006" key="4">
    <source>
        <dbReference type="Google" id="ProtNLM"/>
    </source>
</evidence>
<proteinExistence type="predicted"/>
<sequence>MVVNVLKLLAEIALMALAAQWVLGLLAGAKREQNLVWQLFDVVTRPPVRGARFITPRVVIDRHLPMVAFLLLAFLWIVVTITKIDMCVQIGVHLCK</sequence>